<evidence type="ECO:0000259" key="1">
    <source>
        <dbReference type="Pfam" id="PF14411"/>
    </source>
</evidence>
<dbReference type="InterPro" id="IPR026834">
    <property type="entry name" value="LHH"/>
</dbReference>
<accession>A0A3M8BCU1</accession>
<proteinExistence type="predicted"/>
<dbReference type="Proteomes" id="UP000268829">
    <property type="component" value="Unassembled WGS sequence"/>
</dbReference>
<sequence>MLDAVSLGRSRVIKNLHKSVDKAKRNLVKNSDKIEVGNKGTGNTYTPVEYKGTTKVEGQTRDISRRVYQRSDIDWNQVDPETGLTNLELMKKGRPPYWKDGTKVELHHTIQLEPGPMVELPASLHDEYSKILHGLVENGGSFRNNPALEKQYNNFRSKYWRWRARQLEGKE</sequence>
<comment type="caution">
    <text evidence="2">The sequence shown here is derived from an EMBL/GenBank/DDBJ whole genome shotgun (WGS) entry which is preliminary data.</text>
</comment>
<name>A0A3M8BCU1_9BACL</name>
<gene>
    <name evidence="2" type="ORF">EDM57_02160</name>
</gene>
<reference evidence="2 3" key="1">
    <citation type="submission" date="2018-10" db="EMBL/GenBank/DDBJ databases">
        <title>Phylogenomics of Brevibacillus.</title>
        <authorList>
            <person name="Dunlap C."/>
        </authorList>
    </citation>
    <scope>NUCLEOTIDE SEQUENCE [LARGE SCALE GENOMIC DNA]</scope>
    <source>
        <strain evidence="2 3">DSM 100115</strain>
    </source>
</reference>
<dbReference type="EMBL" id="RHHS01000008">
    <property type="protein sequence ID" value="RNB61239.1"/>
    <property type="molecule type" value="Genomic_DNA"/>
</dbReference>
<protein>
    <recommendedName>
        <fullName evidence="1">LHH domain-containing protein</fullName>
    </recommendedName>
</protein>
<dbReference type="Pfam" id="PF14411">
    <property type="entry name" value="LHH"/>
    <property type="match status" value="1"/>
</dbReference>
<evidence type="ECO:0000313" key="3">
    <source>
        <dbReference type="Proteomes" id="UP000268829"/>
    </source>
</evidence>
<dbReference type="AlphaFoldDB" id="A0A3M8BCU1"/>
<feature type="domain" description="LHH" evidence="1">
    <location>
        <begin position="85"/>
        <end position="166"/>
    </location>
</feature>
<keyword evidence="3" id="KW-1185">Reference proteome</keyword>
<dbReference type="OrthoDB" id="7182479at2"/>
<organism evidence="2 3">
    <name type="scientific">Brevibacillus gelatini</name>
    <dbReference type="NCBI Taxonomy" id="1655277"/>
    <lineage>
        <taxon>Bacteria</taxon>
        <taxon>Bacillati</taxon>
        <taxon>Bacillota</taxon>
        <taxon>Bacilli</taxon>
        <taxon>Bacillales</taxon>
        <taxon>Paenibacillaceae</taxon>
        <taxon>Brevibacillus</taxon>
    </lineage>
</organism>
<evidence type="ECO:0000313" key="2">
    <source>
        <dbReference type="EMBL" id="RNB61239.1"/>
    </source>
</evidence>